<dbReference type="NCBIfam" id="TIGR00613">
    <property type="entry name" value="reco"/>
    <property type="match status" value="1"/>
</dbReference>
<keyword evidence="4 7" id="KW-0233">DNA recombination</keyword>
<comment type="caution">
    <text evidence="9">The sequence shown here is derived from an EMBL/GenBank/DDBJ whole genome shotgun (WGS) entry which is preliminary data.</text>
</comment>
<evidence type="ECO:0000256" key="6">
    <source>
        <dbReference type="ARBA" id="ARBA00033409"/>
    </source>
</evidence>
<dbReference type="HAMAP" id="MF_00201">
    <property type="entry name" value="RecO"/>
    <property type="match status" value="1"/>
</dbReference>
<gene>
    <name evidence="7 9" type="primary">recO</name>
    <name evidence="9" type="ORF">H9X81_08210</name>
</gene>
<dbReference type="InterPro" id="IPR022572">
    <property type="entry name" value="DNA_rep/recomb_RecO_N"/>
</dbReference>
<sequence length="251" mass="28485">MQITTTGIVLREREHDDDRILTILTADRGVITAYARGAKKLRGRLLSGTELLCCSRFVLFQYRDRYQVDSAETEQNFFGLRSDVEKLSLAVYLAQLCAQVAPAEEEAGEFLRLILNSLYLLEKDKRPQRLVKAVFELRLLAMAGYMPDLVGCKVCGCYEAESMYFLPLTGDLMCRDCLGDAPPDEIVRLRLSPGVLAAMRHILYSEAGKVFNFTLSEEELRYLGDICEYYAIVQLDTRLSSLDFYKSLLLS</sequence>
<keyword evidence="5 7" id="KW-0234">DNA repair</keyword>
<dbReference type="InterPro" id="IPR037278">
    <property type="entry name" value="ARFGAP/RecO"/>
</dbReference>
<dbReference type="SUPFAM" id="SSF50249">
    <property type="entry name" value="Nucleic acid-binding proteins"/>
    <property type="match status" value="1"/>
</dbReference>
<evidence type="ECO:0000256" key="4">
    <source>
        <dbReference type="ARBA" id="ARBA00023172"/>
    </source>
</evidence>
<dbReference type="Proteomes" id="UP000724149">
    <property type="component" value="Unassembled WGS sequence"/>
</dbReference>
<accession>A0ABS2GMH1</accession>
<evidence type="ECO:0000256" key="2">
    <source>
        <dbReference type="ARBA" id="ARBA00021310"/>
    </source>
</evidence>
<organism evidence="9 10">
    <name type="scientific">Hydrogenoanaerobacterium saccharovorans</name>
    <dbReference type="NCBI Taxonomy" id="474960"/>
    <lineage>
        <taxon>Bacteria</taxon>
        <taxon>Bacillati</taxon>
        <taxon>Bacillota</taxon>
        <taxon>Clostridia</taxon>
        <taxon>Eubacteriales</taxon>
        <taxon>Oscillospiraceae</taxon>
        <taxon>Hydrogenoanaerobacterium</taxon>
    </lineage>
</organism>
<dbReference type="PANTHER" id="PTHR33991:SF1">
    <property type="entry name" value="DNA REPAIR PROTEIN RECO"/>
    <property type="match status" value="1"/>
</dbReference>
<protein>
    <recommendedName>
        <fullName evidence="2 7">DNA repair protein RecO</fullName>
    </recommendedName>
    <alternativeName>
        <fullName evidence="6 7">Recombination protein O</fullName>
    </alternativeName>
</protein>
<dbReference type="Gene3D" id="1.20.1440.120">
    <property type="entry name" value="Recombination protein O, C-terminal domain"/>
    <property type="match status" value="1"/>
</dbReference>
<evidence type="ECO:0000259" key="8">
    <source>
        <dbReference type="Pfam" id="PF11967"/>
    </source>
</evidence>
<comment type="similarity">
    <text evidence="1 7">Belongs to the RecO family.</text>
</comment>
<evidence type="ECO:0000313" key="10">
    <source>
        <dbReference type="Proteomes" id="UP000724149"/>
    </source>
</evidence>
<dbReference type="InterPro" id="IPR012340">
    <property type="entry name" value="NA-bd_OB-fold"/>
</dbReference>
<evidence type="ECO:0000256" key="1">
    <source>
        <dbReference type="ARBA" id="ARBA00007452"/>
    </source>
</evidence>
<comment type="function">
    <text evidence="7">Involved in DNA repair and RecF pathway recombination.</text>
</comment>
<evidence type="ECO:0000256" key="3">
    <source>
        <dbReference type="ARBA" id="ARBA00022763"/>
    </source>
</evidence>
<reference evidence="9 10" key="1">
    <citation type="journal article" date="2021" name="Sci. Rep.">
        <title>The distribution of antibiotic resistance genes in chicken gut microbiota commensals.</title>
        <authorList>
            <person name="Juricova H."/>
            <person name="Matiasovicova J."/>
            <person name="Kubasova T."/>
            <person name="Cejkova D."/>
            <person name="Rychlik I."/>
        </authorList>
    </citation>
    <scope>NUCLEOTIDE SEQUENCE [LARGE SCALE GENOMIC DNA]</scope>
    <source>
        <strain evidence="9 10">An564</strain>
    </source>
</reference>
<dbReference type="SUPFAM" id="SSF57863">
    <property type="entry name" value="ArfGap/RecO-like zinc finger"/>
    <property type="match status" value="1"/>
</dbReference>
<dbReference type="Gene3D" id="2.40.50.140">
    <property type="entry name" value="Nucleic acid-binding proteins"/>
    <property type="match status" value="1"/>
</dbReference>
<dbReference type="EMBL" id="JACSNR010000007">
    <property type="protein sequence ID" value="MBM6923670.1"/>
    <property type="molecule type" value="Genomic_DNA"/>
</dbReference>
<dbReference type="RefSeq" id="WP_204721178.1">
    <property type="nucleotide sequence ID" value="NZ_JACSNR010000007.1"/>
</dbReference>
<keyword evidence="3 7" id="KW-0227">DNA damage</keyword>
<feature type="domain" description="DNA replication/recombination mediator RecO N-terminal" evidence="8">
    <location>
        <begin position="1"/>
        <end position="76"/>
    </location>
</feature>
<dbReference type="Gene3D" id="6.20.220.20">
    <property type="entry name" value="Recombination protein O, zinc-binding domain"/>
    <property type="match status" value="1"/>
</dbReference>
<dbReference type="Pfam" id="PF02565">
    <property type="entry name" value="RecO_C"/>
    <property type="match status" value="1"/>
</dbReference>
<dbReference type="InterPro" id="IPR042242">
    <property type="entry name" value="RecO_C"/>
</dbReference>
<evidence type="ECO:0000313" key="9">
    <source>
        <dbReference type="EMBL" id="MBM6923670.1"/>
    </source>
</evidence>
<dbReference type="InterPro" id="IPR003717">
    <property type="entry name" value="RecO"/>
</dbReference>
<dbReference type="Pfam" id="PF11967">
    <property type="entry name" value="RecO_N"/>
    <property type="match status" value="1"/>
</dbReference>
<evidence type="ECO:0000256" key="7">
    <source>
        <dbReference type="HAMAP-Rule" id="MF_00201"/>
    </source>
</evidence>
<name>A0ABS2GMH1_9FIRM</name>
<evidence type="ECO:0000256" key="5">
    <source>
        <dbReference type="ARBA" id="ARBA00023204"/>
    </source>
</evidence>
<keyword evidence="10" id="KW-1185">Reference proteome</keyword>
<dbReference type="PANTHER" id="PTHR33991">
    <property type="entry name" value="DNA REPAIR PROTEIN RECO"/>
    <property type="match status" value="1"/>
</dbReference>
<proteinExistence type="inferred from homology"/>